<evidence type="ECO:0000256" key="3">
    <source>
        <dbReference type="RuleBase" id="RU364116"/>
    </source>
</evidence>
<dbReference type="SMART" id="SM00729">
    <property type="entry name" value="Elp3"/>
    <property type="match status" value="1"/>
</dbReference>
<dbReference type="Proteomes" id="UP000095488">
    <property type="component" value="Unassembled WGS sequence"/>
</dbReference>
<evidence type="ECO:0000313" key="6">
    <source>
        <dbReference type="Proteomes" id="UP000095488"/>
    </source>
</evidence>
<comment type="similarity">
    <text evidence="1">Belongs to the anaerobic coproporphyrinogen-III oxidase family. HemW subfamily.</text>
</comment>
<dbReference type="Pfam" id="PF04055">
    <property type="entry name" value="Radical_SAM"/>
    <property type="match status" value="1"/>
</dbReference>
<keyword evidence="3" id="KW-0949">S-adenosyl-L-methionine</keyword>
<dbReference type="SFLD" id="SFLDS00029">
    <property type="entry name" value="Radical_SAM"/>
    <property type="match status" value="1"/>
</dbReference>
<evidence type="ECO:0000256" key="2">
    <source>
        <dbReference type="ARBA" id="ARBA00017228"/>
    </source>
</evidence>
<evidence type="ECO:0000313" key="5">
    <source>
        <dbReference type="EMBL" id="CUO00064.1"/>
    </source>
</evidence>
<dbReference type="Gene3D" id="3.80.30.20">
    <property type="entry name" value="tm_1862 like domain"/>
    <property type="match status" value="1"/>
</dbReference>
<feature type="domain" description="Radical SAM core" evidence="4">
    <location>
        <begin position="1"/>
        <end position="233"/>
    </location>
</feature>
<keyword evidence="3" id="KW-0143">Chaperone</keyword>
<protein>
    <recommendedName>
        <fullName evidence="2 3">Heme chaperone HemW</fullName>
    </recommendedName>
</protein>
<dbReference type="InterPro" id="IPR006638">
    <property type="entry name" value="Elp3/MiaA/NifB-like_rSAM"/>
</dbReference>
<comment type="subcellular location">
    <subcellularLocation>
        <location evidence="3">Cytoplasm</location>
    </subcellularLocation>
</comment>
<dbReference type="CDD" id="cd01335">
    <property type="entry name" value="Radical_SAM"/>
    <property type="match status" value="1"/>
</dbReference>
<dbReference type="PANTHER" id="PTHR13932:SF5">
    <property type="entry name" value="RADICAL S-ADENOSYL METHIONINE DOMAIN-CONTAINING PROTEIN 1, MITOCHONDRIAL"/>
    <property type="match status" value="1"/>
</dbReference>
<keyword evidence="3" id="KW-0349">Heme</keyword>
<keyword evidence="3" id="KW-0479">Metal-binding</keyword>
<dbReference type="NCBIfam" id="TIGR00539">
    <property type="entry name" value="hemN_rel"/>
    <property type="match status" value="1"/>
</dbReference>
<keyword evidence="3" id="KW-0963">Cytoplasm</keyword>
<dbReference type="InterPro" id="IPR034505">
    <property type="entry name" value="Coproporphyrinogen-III_oxidase"/>
</dbReference>
<comment type="function">
    <text evidence="3">Probably acts as a heme chaperone, transferring heme to an unknown acceptor. Binds one molecule of heme per monomer, possibly covalently. Binds 1 [4Fe-4S] cluster. The cluster is coordinated with 3 cysteines and an exchangeable S-adenosyl-L-methionine.</text>
</comment>
<dbReference type="InterPro" id="IPR007197">
    <property type="entry name" value="rSAM"/>
</dbReference>
<dbReference type="InterPro" id="IPR023404">
    <property type="entry name" value="rSAM_horseshoe"/>
</dbReference>
<dbReference type="InterPro" id="IPR004559">
    <property type="entry name" value="HemW-like"/>
</dbReference>
<dbReference type="InterPro" id="IPR010723">
    <property type="entry name" value="HemN_C"/>
</dbReference>
<dbReference type="InterPro" id="IPR058240">
    <property type="entry name" value="rSAM_sf"/>
</dbReference>
<keyword evidence="5" id="KW-0560">Oxidoreductase</keyword>
<dbReference type="SFLD" id="SFLDG01065">
    <property type="entry name" value="anaerobic_coproporphyrinogen-I"/>
    <property type="match status" value="1"/>
</dbReference>
<dbReference type="SFLD" id="SFLDG01082">
    <property type="entry name" value="B12-binding_domain_containing"/>
    <property type="match status" value="1"/>
</dbReference>
<keyword evidence="3" id="KW-0408">Iron</keyword>
<keyword evidence="6" id="KW-1185">Reference proteome</keyword>
<dbReference type="PANTHER" id="PTHR13932">
    <property type="entry name" value="COPROPORPHYRINIGEN III OXIDASE"/>
    <property type="match status" value="1"/>
</dbReference>
<gene>
    <name evidence="5" type="primary">hemZ_3</name>
    <name evidence="5" type="ORF">ERS852473_01629</name>
</gene>
<keyword evidence="3" id="KW-0004">4Fe-4S</keyword>
<comment type="caution">
    <text evidence="5">The sequence shown here is derived from an EMBL/GenBank/DDBJ whole genome shotgun (WGS) entry which is preliminary data.</text>
</comment>
<dbReference type="Pfam" id="PF06969">
    <property type="entry name" value="HemN_C"/>
    <property type="match status" value="1"/>
</dbReference>
<dbReference type="PROSITE" id="PS51918">
    <property type="entry name" value="RADICAL_SAM"/>
    <property type="match status" value="1"/>
</dbReference>
<dbReference type="RefSeq" id="WP_055259348.1">
    <property type="nucleotide sequence ID" value="NZ_CABIXL010000005.1"/>
</dbReference>
<evidence type="ECO:0000256" key="1">
    <source>
        <dbReference type="ARBA" id="ARBA00006100"/>
    </source>
</evidence>
<dbReference type="SFLD" id="SFLDF00562">
    <property type="entry name" value="HemN-like__clustered_with_heat"/>
    <property type="match status" value="1"/>
</dbReference>
<sequence length="377" mass="44399">MKHLGLYVHIPFCKQKCYYCDFASFAGKESMQNDYIEALCKEIRKTFKEIDEYIIDTIFIGGGTPSILSVENMKILFNEIDKLNKSLDVEYSMECNPGSLNEKKLKTMKEYGVNRISIGLQTTQEKLLKSIGRIHTFNDFKNTFELARKVGFKNINVDLIFALPNQSLDEFKETLEIVCKMKPEHISSYSLIIEEGTVFYRLYEKNKLDVVSEDVERDMYNEGKKILKKYGYEQYEISNYSLKGKECKHNLKYWNMEEWIGVGSSSSSYVNSKRIKNISDIKTYVEKINNDDMCYEEVIENSEDDNIEEFMFMGLRKVEGINEMEFYKRFNKKLDDIYKNVIKKYEKEEFLVRNKGRLYLTEKGMLISNIIMADFLI</sequence>
<name>A0ABM9URW5_SARVE</name>
<organism evidence="5 6">
    <name type="scientific">Sarcina ventriculi</name>
    <name type="common">Clostridium ventriculi</name>
    <dbReference type="NCBI Taxonomy" id="1267"/>
    <lineage>
        <taxon>Bacteria</taxon>
        <taxon>Bacillati</taxon>
        <taxon>Bacillota</taxon>
        <taxon>Clostridia</taxon>
        <taxon>Eubacteriales</taxon>
        <taxon>Clostridiaceae</taxon>
        <taxon>Sarcina</taxon>
    </lineage>
</organism>
<keyword evidence="3" id="KW-0411">Iron-sulfur</keyword>
<accession>A0ABM9URW5</accession>
<dbReference type="EMBL" id="CYZR01000005">
    <property type="protein sequence ID" value="CUO00064.1"/>
    <property type="molecule type" value="Genomic_DNA"/>
</dbReference>
<proteinExistence type="inferred from homology"/>
<evidence type="ECO:0000259" key="4">
    <source>
        <dbReference type="PROSITE" id="PS51918"/>
    </source>
</evidence>
<dbReference type="SFLD" id="SFLDF00288">
    <property type="entry name" value="HemN-like__clustered_with_nucl"/>
    <property type="match status" value="1"/>
</dbReference>
<dbReference type="SUPFAM" id="SSF102114">
    <property type="entry name" value="Radical SAM enzymes"/>
    <property type="match status" value="1"/>
</dbReference>
<dbReference type="GO" id="GO:0016491">
    <property type="term" value="F:oxidoreductase activity"/>
    <property type="evidence" value="ECO:0007669"/>
    <property type="project" value="UniProtKB-KW"/>
</dbReference>
<reference evidence="5 6" key="1">
    <citation type="submission" date="2015-09" db="EMBL/GenBank/DDBJ databases">
        <authorList>
            <consortium name="Pathogen Informatics"/>
        </authorList>
    </citation>
    <scope>NUCLEOTIDE SEQUENCE [LARGE SCALE GENOMIC DNA]</scope>
    <source>
        <strain evidence="5 6">2789STDY5834858</strain>
    </source>
</reference>